<dbReference type="Proteomes" id="UP001302949">
    <property type="component" value="Unassembled WGS sequence"/>
</dbReference>
<name>A0ABU5QAL2_9BACT</name>
<dbReference type="Pfam" id="PF11013">
    <property type="entry name" value="DUF2851"/>
    <property type="match status" value="1"/>
</dbReference>
<gene>
    <name evidence="1" type="ORF">VB248_10820</name>
</gene>
<dbReference type="EMBL" id="JAYFUM010000011">
    <property type="protein sequence ID" value="MEA5139633.1"/>
    <property type="molecule type" value="Genomic_DNA"/>
</dbReference>
<evidence type="ECO:0000313" key="1">
    <source>
        <dbReference type="EMBL" id="MEA5139633.1"/>
    </source>
</evidence>
<proteinExistence type="predicted"/>
<accession>A0ABU5QAL2</accession>
<protein>
    <submittedName>
        <fullName evidence="1">DUF2851 family protein</fullName>
    </submittedName>
</protein>
<comment type="caution">
    <text evidence="1">The sequence shown here is derived from an EMBL/GenBank/DDBJ whole genome shotgun (WGS) entry which is preliminary data.</text>
</comment>
<dbReference type="RefSeq" id="WP_323296793.1">
    <property type="nucleotide sequence ID" value="NZ_JAYFUM010000011.1"/>
</dbReference>
<dbReference type="InterPro" id="IPR021272">
    <property type="entry name" value="DUF2851"/>
</dbReference>
<sequence>MSETFLHFLWQFQYFDKSCLQTTDNELIQVLRIGRYNTDAGADFQDARIQIGEVEWVGTVEIHLKSSDWNTHTHQTDKAYQNVILHVVWEDDQPILRSDQTQIPTLVLADKTDKSLLEKYQLLLESKEKMACQNQFQKVSDLKKYAMLDKVLMKRLEDKSLFVHQYLTENKQDWEETAYQVLAKNFGFKLNAEPFFRLSKALPLKVLAKHRDNLFQLEALLFGVAGFLSSTNFADEYHAKLAKEFQFLSAKYQLQNKVLGVQEWKFLRLRPANFPTVRLAQFARIIQENINLFSVLIHLDKVESVTKILKVKQSEYWQAHYVFGKKATGKVATLGSTSIENVIINTIVPLLVTYAKQKDDEIYLEKAIRFLEELPAEVNNITKHWQYFEVPMKTAFDSQAGIEWFNQFCQLKKCLSCEVGISLLREKL</sequence>
<reference evidence="1 2" key="1">
    <citation type="submission" date="2023-12" db="EMBL/GenBank/DDBJ databases">
        <title>Novel species of the genus Arcicella isolated from rivers.</title>
        <authorList>
            <person name="Lu H."/>
        </authorList>
    </citation>
    <scope>NUCLEOTIDE SEQUENCE [LARGE SCALE GENOMIC DNA]</scope>
    <source>
        <strain evidence="1 2">KCTC 23307</strain>
    </source>
</reference>
<evidence type="ECO:0000313" key="2">
    <source>
        <dbReference type="Proteomes" id="UP001302949"/>
    </source>
</evidence>
<keyword evidence="2" id="KW-1185">Reference proteome</keyword>
<organism evidence="1 2">
    <name type="scientific">Arcicella rigui</name>
    <dbReference type="NCBI Taxonomy" id="797020"/>
    <lineage>
        <taxon>Bacteria</taxon>
        <taxon>Pseudomonadati</taxon>
        <taxon>Bacteroidota</taxon>
        <taxon>Cytophagia</taxon>
        <taxon>Cytophagales</taxon>
        <taxon>Flectobacillaceae</taxon>
        <taxon>Arcicella</taxon>
    </lineage>
</organism>